<dbReference type="InterPro" id="IPR013486">
    <property type="entry name" value="SpoIID/LytB"/>
</dbReference>
<protein>
    <submittedName>
        <fullName evidence="2">Stage II sporulation protein D</fullName>
    </submittedName>
</protein>
<accession>A0A9X4JU45</accession>
<reference evidence="2" key="1">
    <citation type="submission" date="2022-02" db="EMBL/GenBank/DDBJ databases">
        <authorList>
            <person name="Leng L."/>
        </authorList>
    </citation>
    <scope>NUCLEOTIDE SEQUENCE</scope>
    <source>
        <strain evidence="2">JI</strain>
    </source>
</reference>
<dbReference type="PANTHER" id="PTHR30032:SF4">
    <property type="entry name" value="AMIDASE ENHANCER"/>
    <property type="match status" value="1"/>
</dbReference>
<dbReference type="PANTHER" id="PTHR30032">
    <property type="entry name" value="N-ACETYLMURAMOYL-L-ALANINE AMIDASE-RELATED"/>
    <property type="match status" value="1"/>
</dbReference>
<name>A0A9X4JU45_9FIRM</name>
<dbReference type="GO" id="GO:0030435">
    <property type="term" value="P:sporulation resulting in formation of a cellular spore"/>
    <property type="evidence" value="ECO:0007669"/>
    <property type="project" value="InterPro"/>
</dbReference>
<dbReference type="InterPro" id="IPR014225">
    <property type="entry name" value="Spore_II_D_firmicutes"/>
</dbReference>
<proteinExistence type="predicted"/>
<dbReference type="EMBL" id="JAKOAV010000047">
    <property type="protein sequence ID" value="MDF9409864.1"/>
    <property type="molecule type" value="Genomic_DNA"/>
</dbReference>
<dbReference type="RefSeq" id="WP_277445380.1">
    <property type="nucleotide sequence ID" value="NZ_JAKOAV010000047.1"/>
</dbReference>
<dbReference type="InterPro" id="IPR013693">
    <property type="entry name" value="SpoIID/LytB_N"/>
</dbReference>
<dbReference type="AlphaFoldDB" id="A0A9X4JU45"/>
<evidence type="ECO:0000259" key="1">
    <source>
        <dbReference type="Pfam" id="PF08486"/>
    </source>
</evidence>
<dbReference type="Proteomes" id="UP001154312">
    <property type="component" value="Unassembled WGS sequence"/>
</dbReference>
<organism evidence="2 3">
    <name type="scientific">Pelotomaculum isophthalicicum JI</name>
    <dbReference type="NCBI Taxonomy" id="947010"/>
    <lineage>
        <taxon>Bacteria</taxon>
        <taxon>Bacillati</taxon>
        <taxon>Bacillota</taxon>
        <taxon>Clostridia</taxon>
        <taxon>Eubacteriales</taxon>
        <taxon>Desulfotomaculaceae</taxon>
        <taxon>Pelotomaculum</taxon>
    </lineage>
</organism>
<sequence length="322" mass="35354">MRKLLIGAVLLITALVLAIPYLADRQIPAKFFPGVTIVRLYIHKENKIQPLQLEDYLIGVVAAEMPAEFPLDALKAQAVAARTYVVKRMGAGGVANPLHSGADVCDDPTHGQAWLSREDLKNRWGIMHYYNYYYKVKKAVDETSGQVLTWNGELIDPAYHSSCGGRTENSEDVWQFQVPYLRSVPCPYDANPQPVQTANFSLEQVDRALGTSLNAVPVTGKNASAAIKLIEKTSTGRPKSLLIDGKQFSAVAVRDLLGLRSTNFTWTVNSGTLTFTTTGNGHGVGMCQYGAKGMAEHGYNYRVILSHYYSGAEITTYKTSSQ</sequence>
<gene>
    <name evidence="2" type="primary">spoIID</name>
    <name evidence="2" type="ORF">L7E55_16175</name>
</gene>
<feature type="domain" description="Sporulation stage II protein D amidase enhancer LytB N-terminal" evidence="1">
    <location>
        <begin position="43"/>
        <end position="150"/>
    </location>
</feature>
<evidence type="ECO:0000313" key="3">
    <source>
        <dbReference type="Proteomes" id="UP001154312"/>
    </source>
</evidence>
<evidence type="ECO:0000313" key="2">
    <source>
        <dbReference type="EMBL" id="MDF9409864.1"/>
    </source>
</evidence>
<dbReference type="NCBIfam" id="TIGR02669">
    <property type="entry name" value="SpoIID_LytB"/>
    <property type="match status" value="1"/>
</dbReference>
<dbReference type="NCBIfam" id="TIGR02870">
    <property type="entry name" value="spore_II_D"/>
    <property type="match status" value="1"/>
</dbReference>
<dbReference type="InterPro" id="IPR051922">
    <property type="entry name" value="Bact_Sporulation_Assoc"/>
</dbReference>
<keyword evidence="3" id="KW-1185">Reference proteome</keyword>
<comment type="caution">
    <text evidence="2">The sequence shown here is derived from an EMBL/GenBank/DDBJ whole genome shotgun (WGS) entry which is preliminary data.</text>
</comment>
<dbReference type="Pfam" id="PF08486">
    <property type="entry name" value="SpoIID"/>
    <property type="match status" value="1"/>
</dbReference>
<dbReference type="GO" id="GO:0030288">
    <property type="term" value="C:outer membrane-bounded periplasmic space"/>
    <property type="evidence" value="ECO:0007669"/>
    <property type="project" value="TreeGrafter"/>
</dbReference>